<dbReference type="Proteomes" id="UP000678154">
    <property type="component" value="Chromosome"/>
</dbReference>
<name>A0ABX8DSR4_9PSED</name>
<reference evidence="1 2" key="1">
    <citation type="journal article" date="2016" name="J. Hazard. Mater.">
        <title>A newly isolated Pseudomonas putida S-1 strain for batch-mode-propanethiol degradation and continuous treatment of propanethiol-containing waste gas.</title>
        <authorList>
            <person name="Chen D.Z."/>
            <person name="Sun Y.M."/>
            <person name="Han L.M."/>
            <person name="Chen J."/>
            <person name="Ye J.X."/>
            <person name="Chen J.M."/>
        </authorList>
    </citation>
    <scope>NUCLEOTIDE SEQUENCE [LARGE SCALE GENOMIC DNA]</scope>
    <source>
        <strain evidence="1 2">S-1</strain>
    </source>
</reference>
<proteinExistence type="predicted"/>
<dbReference type="GeneID" id="87478882"/>
<keyword evidence="2" id="KW-1185">Reference proteome</keyword>
<protein>
    <submittedName>
        <fullName evidence="1">Uncharacterized protein</fullName>
    </submittedName>
</protein>
<gene>
    <name evidence="1" type="ORF">KH389_01460</name>
</gene>
<evidence type="ECO:0000313" key="2">
    <source>
        <dbReference type="Proteomes" id="UP000678154"/>
    </source>
</evidence>
<dbReference type="EMBL" id="CP074676">
    <property type="protein sequence ID" value="QVL19278.1"/>
    <property type="molecule type" value="Genomic_DNA"/>
</dbReference>
<dbReference type="RefSeq" id="WP_213606756.1">
    <property type="nucleotide sequence ID" value="NZ_CP074676.1"/>
</dbReference>
<sequence length="155" mass="16824">MQIQDVHSLMIHSTSTVKRQQDSDTTSFADTQKEISGKALEQGQVIKTTPAVTASTKDYDFTNMTPQEALDASSSLYQSGEISFESNLTIGMQALLALHSPGVNPSKPINFVEVFQAGAEGAYSRGERQHASQLQMALSDMVQKSMSNNSGYNEV</sequence>
<organism evidence="1 2">
    <name type="scientific">Pseudomonas qingdaonensis</name>
    <dbReference type="NCBI Taxonomy" id="2056231"/>
    <lineage>
        <taxon>Bacteria</taxon>
        <taxon>Pseudomonadati</taxon>
        <taxon>Pseudomonadota</taxon>
        <taxon>Gammaproteobacteria</taxon>
        <taxon>Pseudomonadales</taxon>
        <taxon>Pseudomonadaceae</taxon>
        <taxon>Pseudomonas</taxon>
    </lineage>
</organism>
<accession>A0ABX8DSR4</accession>
<evidence type="ECO:0000313" key="1">
    <source>
        <dbReference type="EMBL" id="QVL19278.1"/>
    </source>
</evidence>